<reference evidence="1" key="1">
    <citation type="submission" date="2023-10" db="EMBL/GenBank/DDBJ databases">
        <authorList>
            <person name="Rodriguez Cubillos JULIANA M."/>
            <person name="De Vega J."/>
        </authorList>
    </citation>
    <scope>NUCLEOTIDE SEQUENCE</scope>
</reference>
<evidence type="ECO:0000313" key="2">
    <source>
        <dbReference type="Proteomes" id="UP001177021"/>
    </source>
</evidence>
<keyword evidence="2" id="KW-1185">Reference proteome</keyword>
<evidence type="ECO:0000313" key="1">
    <source>
        <dbReference type="EMBL" id="CAJ2647593.1"/>
    </source>
</evidence>
<dbReference type="Proteomes" id="UP001177021">
    <property type="component" value="Unassembled WGS sequence"/>
</dbReference>
<organism evidence="1 2">
    <name type="scientific">Trifolium pratense</name>
    <name type="common">Red clover</name>
    <dbReference type="NCBI Taxonomy" id="57577"/>
    <lineage>
        <taxon>Eukaryota</taxon>
        <taxon>Viridiplantae</taxon>
        <taxon>Streptophyta</taxon>
        <taxon>Embryophyta</taxon>
        <taxon>Tracheophyta</taxon>
        <taxon>Spermatophyta</taxon>
        <taxon>Magnoliopsida</taxon>
        <taxon>eudicotyledons</taxon>
        <taxon>Gunneridae</taxon>
        <taxon>Pentapetalae</taxon>
        <taxon>rosids</taxon>
        <taxon>fabids</taxon>
        <taxon>Fabales</taxon>
        <taxon>Fabaceae</taxon>
        <taxon>Papilionoideae</taxon>
        <taxon>50 kb inversion clade</taxon>
        <taxon>NPAAA clade</taxon>
        <taxon>Hologalegina</taxon>
        <taxon>IRL clade</taxon>
        <taxon>Trifolieae</taxon>
        <taxon>Trifolium</taxon>
    </lineage>
</organism>
<name>A0ACB0JVG0_TRIPR</name>
<accession>A0ACB0JVG0</accession>
<dbReference type="EMBL" id="CASHSV030000109">
    <property type="protein sequence ID" value="CAJ2647593.1"/>
    <property type="molecule type" value="Genomic_DNA"/>
</dbReference>
<protein>
    <submittedName>
        <fullName evidence="1">Uncharacterized protein</fullName>
    </submittedName>
</protein>
<comment type="caution">
    <text evidence="1">The sequence shown here is derived from an EMBL/GenBank/DDBJ whole genome shotgun (WGS) entry which is preliminary data.</text>
</comment>
<gene>
    <name evidence="1" type="ORF">MILVUS5_LOCUS16085</name>
</gene>
<proteinExistence type="predicted"/>
<sequence>MAKNEISSFIARADADISRVIVHIAADSIAHRFRCRIPNAAATDADDDPNPNPDISSSIVPPVPLTEEEIDRLAALVQPIIQKMGIVIACCIGLRWIISGDLFKVIPMLKGMCDLAVYSIAVQLEQPKPIERCLSLSKYSRTPYLKGLKVILETDTGCRQCCRREMRKVVEQILGSRAPSGRHIQSCCCKQYIYC</sequence>